<name>A0AAN7UL67_9PEZI</name>
<reference evidence="2 3" key="1">
    <citation type="submission" date="2023-10" db="EMBL/GenBank/DDBJ databases">
        <title>Draft genome sequence of Xylaria bambusicola isolate GMP-LS, the root and basal stem rot pathogen of sugarcane in Indonesia.</title>
        <authorList>
            <person name="Selvaraj P."/>
            <person name="Muralishankar V."/>
            <person name="Muruganantham S."/>
            <person name="Sp S."/>
            <person name="Haryani S."/>
            <person name="Lau K.J.X."/>
            <person name="Naqvi N.I."/>
        </authorList>
    </citation>
    <scope>NUCLEOTIDE SEQUENCE [LARGE SCALE GENOMIC DNA]</scope>
    <source>
        <strain evidence="2">GMP-LS</strain>
    </source>
</reference>
<feature type="region of interest" description="Disordered" evidence="1">
    <location>
        <begin position="1"/>
        <end position="20"/>
    </location>
</feature>
<feature type="compositionally biased region" description="Basic and acidic residues" evidence="1">
    <location>
        <begin position="752"/>
        <end position="761"/>
    </location>
</feature>
<comment type="caution">
    <text evidence="2">The sequence shown here is derived from an EMBL/GenBank/DDBJ whole genome shotgun (WGS) entry which is preliminary data.</text>
</comment>
<feature type="compositionally biased region" description="Basic and acidic residues" evidence="1">
    <location>
        <begin position="707"/>
        <end position="736"/>
    </location>
</feature>
<feature type="compositionally biased region" description="Low complexity" evidence="1">
    <location>
        <begin position="662"/>
        <end position="674"/>
    </location>
</feature>
<protein>
    <recommendedName>
        <fullName evidence="4">DUF1479 domain protein</fullName>
    </recommendedName>
</protein>
<feature type="region of interest" description="Disordered" evidence="1">
    <location>
        <begin position="577"/>
        <end position="677"/>
    </location>
</feature>
<dbReference type="PANTHER" id="PTHR30613:SF1">
    <property type="entry name" value="DUF1479 DOMAIN PROTEIN (AFU_ORTHOLOGUE AFUA_5G09280)"/>
    <property type="match status" value="1"/>
</dbReference>
<feature type="compositionally biased region" description="Low complexity" evidence="1">
    <location>
        <begin position="628"/>
        <end position="645"/>
    </location>
</feature>
<feature type="compositionally biased region" description="Basic and acidic residues" evidence="1">
    <location>
        <begin position="598"/>
        <end position="613"/>
    </location>
</feature>
<evidence type="ECO:0000313" key="2">
    <source>
        <dbReference type="EMBL" id="KAK5629283.1"/>
    </source>
</evidence>
<keyword evidence="3" id="KW-1185">Reference proteome</keyword>
<evidence type="ECO:0000256" key="1">
    <source>
        <dbReference type="SAM" id="MobiDB-lite"/>
    </source>
</evidence>
<dbReference type="EMBL" id="JAWHQM010000011">
    <property type="protein sequence ID" value="KAK5629283.1"/>
    <property type="molecule type" value="Genomic_DNA"/>
</dbReference>
<dbReference type="SUPFAM" id="SSF51197">
    <property type="entry name" value="Clavaminate synthase-like"/>
    <property type="match status" value="1"/>
</dbReference>
<gene>
    <name evidence="2" type="ORF">RRF57_004998</name>
</gene>
<dbReference type="Proteomes" id="UP001305414">
    <property type="component" value="Unassembled WGS sequence"/>
</dbReference>
<feature type="compositionally biased region" description="Low complexity" evidence="1">
    <location>
        <begin position="737"/>
        <end position="751"/>
    </location>
</feature>
<dbReference type="PANTHER" id="PTHR30613">
    <property type="entry name" value="UNCHARACTERIZED PROTEIN YBIU-RELATED"/>
    <property type="match status" value="1"/>
</dbReference>
<feature type="region of interest" description="Disordered" evidence="1">
    <location>
        <begin position="696"/>
        <end position="761"/>
    </location>
</feature>
<feature type="compositionally biased region" description="Basic and acidic residues" evidence="1">
    <location>
        <begin position="115"/>
        <end position="124"/>
    </location>
</feature>
<feature type="compositionally biased region" description="Low complexity" evidence="1">
    <location>
        <begin position="67"/>
        <end position="84"/>
    </location>
</feature>
<accession>A0AAN7UL67</accession>
<feature type="region of interest" description="Disordered" evidence="1">
    <location>
        <begin position="58"/>
        <end position="130"/>
    </location>
</feature>
<feature type="compositionally biased region" description="Polar residues" evidence="1">
    <location>
        <begin position="85"/>
        <end position="111"/>
    </location>
</feature>
<dbReference type="AlphaFoldDB" id="A0AAN7UL67"/>
<sequence length="761" mass="82860">MSKVDVVQHTGAAPPVPSLGSTMAATAAVATVATTAASTATTTTTTTTTTTATAITTANSMVPARPPATTITAKSTAAATIPTTGSPQQSLLSTDTKHTTIAHSQSRTNGTKRPRSSDHRDGRIAKSRQRPIFLKNSMEPPVLSFYGTQPVPLPSRFASLKKRLVAGHESALEASWGRLITALRSEIKYIDEHRTGVIPSIDFTEINNTAKVEPFEASLKRHGIGVIRGVVSPEDASNWVEETKKYLETKHDFKPPPAQDPTCFDFFWTPAQVRSRAHPNMLRAQRFAMSLWNCNDDDRLATRFPITYADRIRIESTNNGIVTVNGVAAAPATPEDSLIAAAAAASNASIAQVDNGSLERWELDGYGRCGLYDDIFKGNWEVYNPWDPAGRVNATSDLYNGAGACSMMRMFQGILALTVVEPGMIRLLPSPKLSTVYFLLRPFFSPKQPMPEPNDSAEKWEKYLDPSNWALDKEQTTIIHGAVPGHAQRVTAAWHPHLQLDKSLVTPPTLQAGDYIVWHPDQAYQFSNTNYRDNGSAESKNDTGPRTSMLVYSPAAPLTQTNALFLARQRKAFLRGHPGPDFDSTGTGLGSEAPHTGRLGEKEIREVGGEEGLRAMGLAPWTLRANKTSTSPLTPEEKPSSSSTPTEDKKDVDIIMEDDGTTDSPASASSGSSRAESEVVRLANIILFPDRYDFYMPTRASSPVSTSREREKEKEKESNKDIPASEKDMGKVKEKSVSISSSSSMSTSTSMLKEDENEKER</sequence>
<dbReference type="InterPro" id="IPR010856">
    <property type="entry name" value="Gig2-like"/>
</dbReference>
<organism evidence="2 3">
    <name type="scientific">Xylaria bambusicola</name>
    <dbReference type="NCBI Taxonomy" id="326684"/>
    <lineage>
        <taxon>Eukaryota</taxon>
        <taxon>Fungi</taxon>
        <taxon>Dikarya</taxon>
        <taxon>Ascomycota</taxon>
        <taxon>Pezizomycotina</taxon>
        <taxon>Sordariomycetes</taxon>
        <taxon>Xylariomycetidae</taxon>
        <taxon>Xylariales</taxon>
        <taxon>Xylariaceae</taxon>
        <taxon>Xylaria</taxon>
    </lineage>
</organism>
<dbReference type="Gene3D" id="2.60.120.330">
    <property type="entry name" value="B-lactam Antibiotic, Isopenicillin N Synthase, Chain"/>
    <property type="match status" value="1"/>
</dbReference>
<proteinExistence type="predicted"/>
<evidence type="ECO:0000313" key="3">
    <source>
        <dbReference type="Proteomes" id="UP001305414"/>
    </source>
</evidence>
<dbReference type="InterPro" id="IPR027443">
    <property type="entry name" value="IPNS-like_sf"/>
</dbReference>
<dbReference type="Pfam" id="PF07350">
    <property type="entry name" value="Gig2-like"/>
    <property type="match status" value="1"/>
</dbReference>
<evidence type="ECO:0008006" key="4">
    <source>
        <dbReference type="Google" id="ProtNLM"/>
    </source>
</evidence>